<dbReference type="InterPro" id="IPR038128">
    <property type="entry name" value="Gamma_PGA_hydro_sf"/>
</dbReference>
<proteinExistence type="predicted"/>
<organism evidence="1 2">
    <name type="scientific">Micromonospora kangleipakensis</name>
    <dbReference type="NCBI Taxonomy" id="1077942"/>
    <lineage>
        <taxon>Bacteria</taxon>
        <taxon>Bacillati</taxon>
        <taxon>Actinomycetota</taxon>
        <taxon>Actinomycetes</taxon>
        <taxon>Micromonosporales</taxon>
        <taxon>Micromonosporaceae</taxon>
        <taxon>Micromonospora</taxon>
    </lineage>
</organism>
<dbReference type="Pfam" id="PF05908">
    <property type="entry name" value="Gamma_PGA_hydro"/>
    <property type="match status" value="1"/>
</dbReference>
<dbReference type="EMBL" id="SHLD01000001">
    <property type="protein sequence ID" value="RZU76095.1"/>
    <property type="molecule type" value="Genomic_DNA"/>
</dbReference>
<accession>A0A4Q8BFD6</accession>
<comment type="caution">
    <text evidence="1">The sequence shown here is derived from an EMBL/GenBank/DDBJ whole genome shotgun (WGS) entry which is preliminary data.</text>
</comment>
<keyword evidence="2" id="KW-1185">Reference proteome</keyword>
<dbReference type="Proteomes" id="UP000294114">
    <property type="component" value="Unassembled WGS sequence"/>
</dbReference>
<evidence type="ECO:0000313" key="2">
    <source>
        <dbReference type="Proteomes" id="UP000294114"/>
    </source>
</evidence>
<dbReference type="Gene3D" id="3.40.630.100">
    <property type="entry name" value="Poly-gamma-glutamate hydrolase, zinc-binding motif"/>
    <property type="match status" value="1"/>
</dbReference>
<dbReference type="RefSeq" id="WP_165440041.1">
    <property type="nucleotide sequence ID" value="NZ_SHLD01000001.1"/>
</dbReference>
<sequence length="207" mass="22119">MGDRYDTYAELAAVDEEGVDYARTVLNVPTTSWAAIAIHGGGIEEGSGELALAAGDGLMDTYVFAGIKSHHNSDLHITSIDFDEPQCLAVVGGADRTISFHGYTGPTGEAETALGGVDSDLERKISTALTNSGFRLTSGSMEIAGTDPRNICNKNRRGVGVQLELSHALLKSFFPKGDLSRAMRESGQRTQRFYDYVEAIRSVVGTP</sequence>
<dbReference type="InterPro" id="IPR008585">
    <property type="entry name" value="Gamma_PGA_hydro"/>
</dbReference>
<reference evidence="1 2" key="1">
    <citation type="submission" date="2019-02" db="EMBL/GenBank/DDBJ databases">
        <title>Sequencing the genomes of 1000 actinobacteria strains.</title>
        <authorList>
            <person name="Klenk H.-P."/>
        </authorList>
    </citation>
    <scope>NUCLEOTIDE SEQUENCE [LARGE SCALE GENOMIC DNA]</scope>
    <source>
        <strain evidence="1 2">DSM 45612</strain>
    </source>
</reference>
<protein>
    <submittedName>
        <fullName evidence="1">Phage replication-related protein YjqB (UPF0714/DUF867 family)</fullName>
    </submittedName>
</protein>
<evidence type="ECO:0000313" key="1">
    <source>
        <dbReference type="EMBL" id="RZU76095.1"/>
    </source>
</evidence>
<name>A0A4Q8BFD6_9ACTN</name>
<dbReference type="AlphaFoldDB" id="A0A4Q8BFD6"/>
<gene>
    <name evidence="1" type="ORF">EV384_4706</name>
</gene>